<proteinExistence type="predicted"/>
<keyword evidence="3" id="KW-1185">Reference proteome</keyword>
<evidence type="ECO:0000256" key="1">
    <source>
        <dbReference type="SAM" id="Phobius"/>
    </source>
</evidence>
<name>A0ABM5HBJ3_DRORH</name>
<dbReference type="GeneID" id="108043446"/>
<dbReference type="RefSeq" id="XP_016977646.2">
    <property type="nucleotide sequence ID" value="XM_017122157.2"/>
</dbReference>
<sequence length="166" mass="18291">MADEIATEDPTTQTNLVYWITDYMTTTIATPTTTQAYSGNLGVGIIVLIVFAVLLCCLVIICLPLLCLCGCCGLACSAFAMDDVTDITDEDVFEIFYNVTTVVHRTTTHAPETHMGLWGLLFIFLVIILIVVLCCTCMALLVLFGCIKSFMCFRCRNREEFVGSDP</sequence>
<keyword evidence="1" id="KW-1133">Transmembrane helix</keyword>
<evidence type="ECO:0000313" key="3">
    <source>
        <dbReference type="Proteomes" id="UP001652680"/>
    </source>
</evidence>
<dbReference type="EnsemblMetazoa" id="XM_017122157.2">
    <property type="protein sequence ID" value="XP_016977646.2"/>
    <property type="gene ID" value="LOC108043446"/>
</dbReference>
<protein>
    <submittedName>
        <fullName evidence="2">Uncharacterized protein</fullName>
    </submittedName>
</protein>
<evidence type="ECO:0000313" key="2">
    <source>
        <dbReference type="EnsemblMetazoa" id="XP_016977646.2"/>
    </source>
</evidence>
<accession>A0ABM5HBJ3</accession>
<keyword evidence="1" id="KW-0812">Transmembrane</keyword>
<reference evidence="3" key="1">
    <citation type="journal article" date="2021" name="Elife">
        <title>Highly contiguous assemblies of 101 drosophilid genomes.</title>
        <authorList>
            <person name="Kim B.Y."/>
            <person name="Wang J.R."/>
            <person name="Miller D.E."/>
            <person name="Barmina O."/>
            <person name="Delaney E."/>
            <person name="Thompson A."/>
            <person name="Comeault A.A."/>
            <person name="Peede D."/>
            <person name="D'Agostino E.R."/>
            <person name="Pelaez J."/>
            <person name="Aguilar J.M."/>
            <person name="Haji D."/>
            <person name="Matsunaga T."/>
            <person name="Armstrong E.E."/>
            <person name="Zych M."/>
            <person name="Ogawa Y."/>
            <person name="Stamenkovic-Radak M."/>
            <person name="Jelic M."/>
            <person name="Veselinovic M.S."/>
            <person name="Tanaskovic M."/>
            <person name="Eric P."/>
            <person name="Gao J.J."/>
            <person name="Katoh T.K."/>
            <person name="Toda M.J."/>
            <person name="Watabe H."/>
            <person name="Watada M."/>
            <person name="Davis J.S."/>
            <person name="Moyle L.C."/>
            <person name="Manoli G."/>
            <person name="Bertolini E."/>
            <person name="Kostal V."/>
            <person name="Hawley R.S."/>
            <person name="Takahashi A."/>
            <person name="Jones C.D."/>
            <person name="Price D.K."/>
            <person name="Whiteman N."/>
            <person name="Kopp A."/>
            <person name="Matute D.R."/>
            <person name="Petrov D.A."/>
        </authorList>
    </citation>
    <scope>NUCLEOTIDE SEQUENCE [LARGE SCALE GENOMIC DNA]</scope>
</reference>
<reference evidence="2" key="2">
    <citation type="submission" date="2025-05" db="UniProtKB">
        <authorList>
            <consortium name="EnsemblMetazoa"/>
        </authorList>
    </citation>
    <scope>IDENTIFICATION</scope>
</reference>
<organism evidence="2 3">
    <name type="scientific">Drosophila rhopaloa</name>
    <name type="common">Fruit fly</name>
    <dbReference type="NCBI Taxonomy" id="1041015"/>
    <lineage>
        <taxon>Eukaryota</taxon>
        <taxon>Metazoa</taxon>
        <taxon>Ecdysozoa</taxon>
        <taxon>Arthropoda</taxon>
        <taxon>Hexapoda</taxon>
        <taxon>Insecta</taxon>
        <taxon>Pterygota</taxon>
        <taxon>Neoptera</taxon>
        <taxon>Endopterygota</taxon>
        <taxon>Diptera</taxon>
        <taxon>Brachycera</taxon>
        <taxon>Muscomorpha</taxon>
        <taxon>Ephydroidea</taxon>
        <taxon>Drosophilidae</taxon>
        <taxon>Drosophila</taxon>
        <taxon>Sophophora</taxon>
    </lineage>
</organism>
<keyword evidence="1" id="KW-0472">Membrane</keyword>
<feature type="transmembrane region" description="Helical" evidence="1">
    <location>
        <begin position="47"/>
        <end position="80"/>
    </location>
</feature>
<feature type="transmembrane region" description="Helical" evidence="1">
    <location>
        <begin position="117"/>
        <end position="147"/>
    </location>
</feature>
<dbReference type="Proteomes" id="UP001652680">
    <property type="component" value="Unassembled WGS sequence"/>
</dbReference>